<evidence type="ECO:0000256" key="1">
    <source>
        <dbReference type="SAM" id="Phobius"/>
    </source>
</evidence>
<reference evidence="2 3" key="1">
    <citation type="submission" date="2016-11" db="EMBL/GenBank/DDBJ databases">
        <authorList>
            <person name="Jaros S."/>
            <person name="Januszkiewicz K."/>
            <person name="Wedrychowicz H."/>
        </authorList>
    </citation>
    <scope>NUCLEOTIDE SEQUENCE [LARGE SCALE GENOMIC DNA]</scope>
    <source>
        <strain evidence="2 3">IBRC-M 10683</strain>
    </source>
</reference>
<dbReference type="RefSeq" id="WP_084063253.1">
    <property type="nucleotide sequence ID" value="NZ_FQVW01000011.1"/>
</dbReference>
<name>A0A1M5G4Z4_9BACI</name>
<keyword evidence="1" id="KW-0812">Transmembrane</keyword>
<keyword evidence="1" id="KW-0472">Membrane</keyword>
<feature type="transmembrane region" description="Helical" evidence="1">
    <location>
        <begin position="7"/>
        <end position="24"/>
    </location>
</feature>
<dbReference type="AlphaFoldDB" id="A0A1M5G4Z4"/>
<dbReference type="Proteomes" id="UP000183988">
    <property type="component" value="Unassembled WGS sequence"/>
</dbReference>
<accession>A0A1M5G4Z4</accession>
<proteinExistence type="predicted"/>
<evidence type="ECO:0000313" key="3">
    <source>
        <dbReference type="Proteomes" id="UP000183988"/>
    </source>
</evidence>
<sequence length="62" mass="7624">MHWKKYAILTPPFLLIGIFLIAFLPIEQRYYAFIVVLIFWVFYYAWVLIEKKRKKDDIENTP</sequence>
<organism evidence="2 3">
    <name type="scientific">Ornithinibacillus halophilus</name>
    <dbReference type="NCBI Taxonomy" id="930117"/>
    <lineage>
        <taxon>Bacteria</taxon>
        <taxon>Bacillati</taxon>
        <taxon>Bacillota</taxon>
        <taxon>Bacilli</taxon>
        <taxon>Bacillales</taxon>
        <taxon>Bacillaceae</taxon>
        <taxon>Ornithinibacillus</taxon>
    </lineage>
</organism>
<keyword evidence="3" id="KW-1185">Reference proteome</keyword>
<keyword evidence="1" id="KW-1133">Transmembrane helix</keyword>
<protein>
    <submittedName>
        <fullName evidence="2">Uncharacterized protein</fullName>
    </submittedName>
</protein>
<gene>
    <name evidence="2" type="ORF">SAMN05216225_101170</name>
</gene>
<evidence type="ECO:0000313" key="2">
    <source>
        <dbReference type="EMBL" id="SHF98803.1"/>
    </source>
</evidence>
<dbReference type="EMBL" id="FQVW01000011">
    <property type="protein sequence ID" value="SHF98803.1"/>
    <property type="molecule type" value="Genomic_DNA"/>
</dbReference>
<dbReference type="OrthoDB" id="2938030at2"/>
<feature type="transmembrane region" description="Helical" evidence="1">
    <location>
        <begin position="30"/>
        <end position="49"/>
    </location>
</feature>